<proteinExistence type="predicted"/>
<evidence type="ECO:0000256" key="1">
    <source>
        <dbReference type="SAM" id="Coils"/>
    </source>
</evidence>
<dbReference type="AlphaFoldDB" id="A0A101E3P0"/>
<dbReference type="EMBL" id="LGEX01000001">
    <property type="protein sequence ID" value="KUK07740.1"/>
    <property type="molecule type" value="Genomic_DNA"/>
</dbReference>
<evidence type="ECO:0000313" key="2">
    <source>
        <dbReference type="EMBL" id="KUK07740.1"/>
    </source>
</evidence>
<reference evidence="3" key="1">
    <citation type="journal article" date="2015" name="MBio">
        <title>Genome-Resolved Metagenomic Analysis Reveals Roles for Candidate Phyla and Other Microbial Community Members in Biogeochemical Transformations in Oil Reservoirs.</title>
        <authorList>
            <person name="Hu P."/>
            <person name="Tom L."/>
            <person name="Singh A."/>
            <person name="Thomas B.C."/>
            <person name="Baker B.J."/>
            <person name="Piceno Y.M."/>
            <person name="Andersen G.L."/>
            <person name="Banfield J.F."/>
        </authorList>
    </citation>
    <scope>NUCLEOTIDE SEQUENCE [LARGE SCALE GENOMIC DNA]</scope>
</reference>
<protein>
    <submittedName>
        <fullName evidence="2">Uncharacterized protein</fullName>
    </submittedName>
</protein>
<accession>A0A101E3P0</accession>
<sequence length="113" mass="12547">MRKGVWFEVLLDRCGLGEEVVERVVSERLGQGQLYTPSTGTIPLSFHAVTSENGTSAILLCFTNENAEAAAKAVSELQNSLQDEIRELARLKERLQVLKSDREIFARNGIEVV</sequence>
<dbReference type="PATRIC" id="fig|2234.7.peg.714"/>
<gene>
    <name evidence="2" type="ORF">XD48_0075</name>
</gene>
<name>A0A101E3P0_ARCFL</name>
<organism evidence="2 3">
    <name type="scientific">Archaeoglobus fulgidus</name>
    <dbReference type="NCBI Taxonomy" id="2234"/>
    <lineage>
        <taxon>Archaea</taxon>
        <taxon>Methanobacteriati</taxon>
        <taxon>Methanobacteriota</taxon>
        <taxon>Archaeoglobi</taxon>
        <taxon>Archaeoglobales</taxon>
        <taxon>Archaeoglobaceae</taxon>
        <taxon>Archaeoglobus</taxon>
    </lineage>
</organism>
<comment type="caution">
    <text evidence="2">The sequence shown here is derived from an EMBL/GenBank/DDBJ whole genome shotgun (WGS) entry which is preliminary data.</text>
</comment>
<keyword evidence="1" id="KW-0175">Coiled coil</keyword>
<dbReference type="Proteomes" id="UP000054015">
    <property type="component" value="Unassembled WGS sequence"/>
</dbReference>
<evidence type="ECO:0000313" key="3">
    <source>
        <dbReference type="Proteomes" id="UP000054015"/>
    </source>
</evidence>
<feature type="coiled-coil region" evidence="1">
    <location>
        <begin position="64"/>
        <end position="108"/>
    </location>
</feature>